<evidence type="ECO:0000313" key="2">
    <source>
        <dbReference type="Proteomes" id="UP000789396"/>
    </source>
</evidence>
<dbReference type="EMBL" id="CAJVPZ010000053">
    <property type="protein sequence ID" value="CAG8451094.1"/>
    <property type="molecule type" value="Genomic_DNA"/>
</dbReference>
<sequence length="53" mass="6061">MFIVNLNLLTSAELILKNPFSRLKQNESTGLLLSICQIKSRNKNRNELNCLLT</sequence>
<evidence type="ECO:0000313" key="1">
    <source>
        <dbReference type="EMBL" id="CAG8451094.1"/>
    </source>
</evidence>
<dbReference type="Proteomes" id="UP000789396">
    <property type="component" value="Unassembled WGS sequence"/>
</dbReference>
<organism evidence="1 2">
    <name type="scientific">Racocetra fulgida</name>
    <dbReference type="NCBI Taxonomy" id="60492"/>
    <lineage>
        <taxon>Eukaryota</taxon>
        <taxon>Fungi</taxon>
        <taxon>Fungi incertae sedis</taxon>
        <taxon>Mucoromycota</taxon>
        <taxon>Glomeromycotina</taxon>
        <taxon>Glomeromycetes</taxon>
        <taxon>Diversisporales</taxon>
        <taxon>Gigasporaceae</taxon>
        <taxon>Racocetra</taxon>
    </lineage>
</organism>
<reference evidence="1" key="1">
    <citation type="submission" date="2021-06" db="EMBL/GenBank/DDBJ databases">
        <authorList>
            <person name="Kallberg Y."/>
            <person name="Tangrot J."/>
            <person name="Rosling A."/>
        </authorList>
    </citation>
    <scope>NUCLEOTIDE SEQUENCE</scope>
    <source>
        <strain evidence="1">IN212</strain>
    </source>
</reference>
<dbReference type="AlphaFoldDB" id="A0A9N8YWH0"/>
<accession>A0A9N8YWH0</accession>
<protein>
    <submittedName>
        <fullName evidence="1">7351_t:CDS:1</fullName>
    </submittedName>
</protein>
<name>A0A9N8YWH0_9GLOM</name>
<gene>
    <name evidence="1" type="ORF">RFULGI_LOCUS232</name>
</gene>
<keyword evidence="2" id="KW-1185">Reference proteome</keyword>
<comment type="caution">
    <text evidence="1">The sequence shown here is derived from an EMBL/GenBank/DDBJ whole genome shotgun (WGS) entry which is preliminary data.</text>
</comment>
<proteinExistence type="predicted"/>